<evidence type="ECO:0000313" key="1">
    <source>
        <dbReference type="EMBL" id="KAF2888031.1"/>
    </source>
</evidence>
<keyword evidence="2" id="KW-1185">Reference proteome</keyword>
<proteinExistence type="predicted"/>
<sequence length="105" mass="12416">MLDEAMQTEILGQFAATPTLSFCKASAVMGICQNQYRKCLNFNKFVPYKMQIVQELTKDDYDRQIQWNPHKLNFCNSNFFSSRNLLHLLALQYQLHVIFHNSYFL</sequence>
<protein>
    <submittedName>
        <fullName evidence="1">Uncharacterized protein</fullName>
    </submittedName>
</protein>
<organism evidence="1 2">
    <name type="scientific">Ignelater luminosus</name>
    <name type="common">Cucubano</name>
    <name type="synonym">Pyrophorus luminosus</name>
    <dbReference type="NCBI Taxonomy" id="2038154"/>
    <lineage>
        <taxon>Eukaryota</taxon>
        <taxon>Metazoa</taxon>
        <taxon>Ecdysozoa</taxon>
        <taxon>Arthropoda</taxon>
        <taxon>Hexapoda</taxon>
        <taxon>Insecta</taxon>
        <taxon>Pterygota</taxon>
        <taxon>Neoptera</taxon>
        <taxon>Endopterygota</taxon>
        <taxon>Coleoptera</taxon>
        <taxon>Polyphaga</taxon>
        <taxon>Elateriformia</taxon>
        <taxon>Elateroidea</taxon>
        <taxon>Elateridae</taxon>
        <taxon>Agrypninae</taxon>
        <taxon>Pyrophorini</taxon>
        <taxon>Ignelater</taxon>
    </lineage>
</organism>
<dbReference type="Proteomes" id="UP000801492">
    <property type="component" value="Unassembled WGS sequence"/>
</dbReference>
<reference evidence="1" key="1">
    <citation type="submission" date="2019-08" db="EMBL/GenBank/DDBJ databases">
        <title>The genome of the North American firefly Photinus pyralis.</title>
        <authorList>
            <consortium name="Photinus pyralis genome working group"/>
            <person name="Fallon T.R."/>
            <person name="Sander Lower S.E."/>
            <person name="Weng J.-K."/>
        </authorList>
    </citation>
    <scope>NUCLEOTIDE SEQUENCE</scope>
    <source>
        <strain evidence="1">TRF0915ILg1</strain>
        <tissue evidence="1">Whole body</tissue>
    </source>
</reference>
<evidence type="ECO:0000313" key="2">
    <source>
        <dbReference type="Proteomes" id="UP000801492"/>
    </source>
</evidence>
<dbReference type="AlphaFoldDB" id="A0A8K0G6U8"/>
<name>A0A8K0G6U8_IGNLU</name>
<dbReference type="EMBL" id="VTPC01080410">
    <property type="protein sequence ID" value="KAF2888031.1"/>
    <property type="molecule type" value="Genomic_DNA"/>
</dbReference>
<gene>
    <name evidence="1" type="ORF">ILUMI_18142</name>
</gene>
<comment type="caution">
    <text evidence="1">The sequence shown here is derived from an EMBL/GenBank/DDBJ whole genome shotgun (WGS) entry which is preliminary data.</text>
</comment>
<dbReference type="OrthoDB" id="6773620at2759"/>
<accession>A0A8K0G6U8</accession>